<dbReference type="EMBL" id="JAGYWB010000016">
    <property type="protein sequence ID" value="KAI0495696.1"/>
    <property type="molecule type" value="Genomic_DNA"/>
</dbReference>
<dbReference type="Proteomes" id="UP000829196">
    <property type="component" value="Unassembled WGS sequence"/>
</dbReference>
<evidence type="ECO:0000313" key="2">
    <source>
        <dbReference type="EMBL" id="KAI0495696.1"/>
    </source>
</evidence>
<organism evidence="2 3">
    <name type="scientific">Dendrobium nobile</name>
    <name type="common">Orchid</name>
    <dbReference type="NCBI Taxonomy" id="94219"/>
    <lineage>
        <taxon>Eukaryota</taxon>
        <taxon>Viridiplantae</taxon>
        <taxon>Streptophyta</taxon>
        <taxon>Embryophyta</taxon>
        <taxon>Tracheophyta</taxon>
        <taxon>Spermatophyta</taxon>
        <taxon>Magnoliopsida</taxon>
        <taxon>Liliopsida</taxon>
        <taxon>Asparagales</taxon>
        <taxon>Orchidaceae</taxon>
        <taxon>Epidendroideae</taxon>
        <taxon>Malaxideae</taxon>
        <taxon>Dendrobiinae</taxon>
        <taxon>Dendrobium</taxon>
    </lineage>
</organism>
<dbReference type="InterPro" id="IPR050951">
    <property type="entry name" value="Retrovirus_Pol_polyprotein"/>
</dbReference>
<proteinExistence type="predicted"/>
<evidence type="ECO:0000313" key="3">
    <source>
        <dbReference type="Proteomes" id="UP000829196"/>
    </source>
</evidence>
<gene>
    <name evidence="2" type="ORF">KFK09_021999</name>
</gene>
<dbReference type="SMR" id="A0A8T3AGJ8"/>
<dbReference type="GO" id="GO:0015074">
    <property type="term" value="P:DNA integration"/>
    <property type="evidence" value="ECO:0007669"/>
    <property type="project" value="InterPro"/>
</dbReference>
<accession>A0A8T3AGJ8</accession>
<dbReference type="InterPro" id="IPR036397">
    <property type="entry name" value="RNaseH_sf"/>
</dbReference>
<dbReference type="Gene3D" id="3.30.420.10">
    <property type="entry name" value="Ribonuclease H-like superfamily/Ribonuclease H"/>
    <property type="match status" value="1"/>
</dbReference>
<reference evidence="2" key="1">
    <citation type="journal article" date="2022" name="Front. Genet.">
        <title>Chromosome-Scale Assembly of the Dendrobium nobile Genome Provides Insights Into the Molecular Mechanism of the Biosynthesis of the Medicinal Active Ingredient of Dendrobium.</title>
        <authorList>
            <person name="Xu Q."/>
            <person name="Niu S.-C."/>
            <person name="Li K.-L."/>
            <person name="Zheng P.-J."/>
            <person name="Zhang X.-J."/>
            <person name="Jia Y."/>
            <person name="Liu Y."/>
            <person name="Niu Y.-X."/>
            <person name="Yu L.-H."/>
            <person name="Chen D.-F."/>
            <person name="Zhang G.-Q."/>
        </authorList>
    </citation>
    <scope>NUCLEOTIDE SEQUENCE</scope>
    <source>
        <tissue evidence="2">Leaf</tissue>
    </source>
</reference>
<dbReference type="AlphaFoldDB" id="A0A8T3AGJ8"/>
<sequence>MMKQDALELVQKYNSCQLHANLTHLPATEISTLQSPSPFAQWGIDIVGHFPIATGQQKFIILVVNYFTKWVEVEPLTKITEANAKQFLWKNIICCFGIPAKVITDNETQFTGKIFTIFCQDLHI</sequence>
<dbReference type="OrthoDB" id="766054at2759"/>
<dbReference type="Pfam" id="PF00665">
    <property type="entry name" value="rve"/>
    <property type="match status" value="1"/>
</dbReference>
<dbReference type="PANTHER" id="PTHR37984:SF5">
    <property type="entry name" value="PROTEIN NYNRIN-LIKE"/>
    <property type="match status" value="1"/>
</dbReference>
<dbReference type="SUPFAM" id="SSF53098">
    <property type="entry name" value="Ribonuclease H-like"/>
    <property type="match status" value="1"/>
</dbReference>
<comment type="caution">
    <text evidence="2">The sequence shown here is derived from an EMBL/GenBank/DDBJ whole genome shotgun (WGS) entry which is preliminary data.</text>
</comment>
<dbReference type="GO" id="GO:0003676">
    <property type="term" value="F:nucleic acid binding"/>
    <property type="evidence" value="ECO:0007669"/>
    <property type="project" value="InterPro"/>
</dbReference>
<name>A0A8T3AGJ8_DENNO</name>
<feature type="domain" description="Integrase catalytic" evidence="1">
    <location>
        <begin position="34"/>
        <end position="124"/>
    </location>
</feature>
<evidence type="ECO:0000259" key="1">
    <source>
        <dbReference type="PROSITE" id="PS50994"/>
    </source>
</evidence>
<dbReference type="PANTHER" id="PTHR37984">
    <property type="entry name" value="PROTEIN CBG26694"/>
    <property type="match status" value="1"/>
</dbReference>
<keyword evidence="3" id="KW-1185">Reference proteome</keyword>
<dbReference type="InterPro" id="IPR012337">
    <property type="entry name" value="RNaseH-like_sf"/>
</dbReference>
<protein>
    <recommendedName>
        <fullName evidence="1">Integrase catalytic domain-containing protein</fullName>
    </recommendedName>
</protein>
<dbReference type="InterPro" id="IPR001584">
    <property type="entry name" value="Integrase_cat-core"/>
</dbReference>
<dbReference type="PROSITE" id="PS50994">
    <property type="entry name" value="INTEGRASE"/>
    <property type="match status" value="1"/>
</dbReference>